<dbReference type="EMBL" id="FWFX01000003">
    <property type="protein sequence ID" value="SLN29270.1"/>
    <property type="molecule type" value="Genomic_DNA"/>
</dbReference>
<dbReference type="NCBIfam" id="TIGR02098">
    <property type="entry name" value="MJ0042_CXXC"/>
    <property type="match status" value="1"/>
</dbReference>
<keyword evidence="5" id="KW-1185">Reference proteome</keyword>
<dbReference type="Proteomes" id="UP000193061">
    <property type="component" value="Unassembled WGS sequence"/>
</dbReference>
<sequence>MRLTCPNCGAQYEVPAEVIPEAGRDVQCSNCNDTWFQPHPDSEPDIQDESLQAHFARRDSELSGSTEEAEPEIFEQESGSSQEEIATTLNDDMAQSVADAEAELSETLPDEFESDEAAEDLGQVTPNWDEPEEVRASTKEDTAETEDEHGPDLEAEPVHPEPTPAPAPRDIDPAIARILREEAEWEQEARKKEAAGGLEVQQDLGLPSPQTALPETETQPRVVQVADRTEAIADEPAYSSRRDLFPDIEEITSSLGSDEDHVPMREPEASSAEKKRGFKSGFLLAVLVFVTATVIYVTADDIGQSFPSMEGAMSSYSDAVDAGRLKLQESASGLKGWFSQMSEPTAE</sequence>
<protein>
    <recommendedName>
        <fullName evidence="3">Zinc finger/thioredoxin putative domain-containing protein</fullName>
    </recommendedName>
</protein>
<organism evidence="4 5">
    <name type="scientific">Roseovarius albus</name>
    <dbReference type="NCBI Taxonomy" id="1247867"/>
    <lineage>
        <taxon>Bacteria</taxon>
        <taxon>Pseudomonadati</taxon>
        <taxon>Pseudomonadota</taxon>
        <taxon>Alphaproteobacteria</taxon>
        <taxon>Rhodobacterales</taxon>
        <taxon>Roseobacteraceae</taxon>
        <taxon>Roseovarius</taxon>
    </lineage>
</organism>
<dbReference type="OrthoDB" id="7159357at2"/>
<evidence type="ECO:0000313" key="4">
    <source>
        <dbReference type="EMBL" id="SLN29270.1"/>
    </source>
</evidence>
<keyword evidence="2" id="KW-0472">Membrane</keyword>
<feature type="region of interest" description="Disordered" evidence="1">
    <location>
        <begin position="253"/>
        <end position="272"/>
    </location>
</feature>
<feature type="compositionally biased region" description="Basic and acidic residues" evidence="1">
    <location>
        <begin position="258"/>
        <end position="272"/>
    </location>
</feature>
<keyword evidence="2" id="KW-0812">Transmembrane</keyword>
<feature type="compositionally biased region" description="Polar residues" evidence="1">
    <location>
        <begin position="77"/>
        <end position="90"/>
    </location>
</feature>
<feature type="region of interest" description="Disordered" evidence="1">
    <location>
        <begin position="37"/>
        <end position="246"/>
    </location>
</feature>
<dbReference type="RefSeq" id="WP_085804808.1">
    <property type="nucleotide sequence ID" value="NZ_FWFX01000003.1"/>
</dbReference>
<proteinExistence type="predicted"/>
<keyword evidence="2" id="KW-1133">Transmembrane helix</keyword>
<feature type="compositionally biased region" description="Polar residues" evidence="1">
    <location>
        <begin position="208"/>
        <end position="221"/>
    </location>
</feature>
<reference evidence="4 5" key="1">
    <citation type="submission" date="2017-03" db="EMBL/GenBank/DDBJ databases">
        <authorList>
            <person name="Afonso C.L."/>
            <person name="Miller P.J."/>
            <person name="Scott M.A."/>
            <person name="Spackman E."/>
            <person name="Goraichik I."/>
            <person name="Dimitrov K.M."/>
            <person name="Suarez D.L."/>
            <person name="Swayne D.E."/>
        </authorList>
    </citation>
    <scope>NUCLEOTIDE SEQUENCE [LARGE SCALE GENOMIC DNA]</scope>
    <source>
        <strain evidence="4 5">CECT 7450</strain>
    </source>
</reference>
<evidence type="ECO:0000259" key="3">
    <source>
        <dbReference type="Pfam" id="PF13717"/>
    </source>
</evidence>
<feature type="compositionally biased region" description="Acidic residues" evidence="1">
    <location>
        <begin position="100"/>
        <end position="119"/>
    </location>
</feature>
<gene>
    <name evidence="4" type="ORF">ROA7450_01252</name>
</gene>
<dbReference type="InterPro" id="IPR011723">
    <property type="entry name" value="Znf/thioredoxin_put"/>
</dbReference>
<evidence type="ECO:0000256" key="1">
    <source>
        <dbReference type="SAM" id="MobiDB-lite"/>
    </source>
</evidence>
<feature type="compositionally biased region" description="Basic and acidic residues" evidence="1">
    <location>
        <begin position="178"/>
        <end position="194"/>
    </location>
</feature>
<feature type="transmembrane region" description="Helical" evidence="2">
    <location>
        <begin position="281"/>
        <end position="299"/>
    </location>
</feature>
<name>A0A1X6YTZ4_9RHOB</name>
<evidence type="ECO:0000313" key="5">
    <source>
        <dbReference type="Proteomes" id="UP000193061"/>
    </source>
</evidence>
<dbReference type="AlphaFoldDB" id="A0A1X6YTZ4"/>
<evidence type="ECO:0000256" key="2">
    <source>
        <dbReference type="SAM" id="Phobius"/>
    </source>
</evidence>
<accession>A0A1X6YTZ4</accession>
<feature type="compositionally biased region" description="Basic and acidic residues" evidence="1">
    <location>
        <begin position="133"/>
        <end position="159"/>
    </location>
</feature>
<feature type="domain" description="Zinc finger/thioredoxin putative" evidence="3">
    <location>
        <begin position="1"/>
        <end position="36"/>
    </location>
</feature>
<dbReference type="Pfam" id="PF13717">
    <property type="entry name" value="Zn_ribbon_4"/>
    <property type="match status" value="1"/>
</dbReference>